<feature type="transmembrane region" description="Helical" evidence="11">
    <location>
        <begin position="295"/>
        <end position="312"/>
    </location>
</feature>
<protein>
    <recommendedName>
        <fullName evidence="3">FAD:protein FMN transferase</fullName>
        <ecNumber evidence="2">2.7.1.180</ecNumber>
    </recommendedName>
    <alternativeName>
        <fullName evidence="9">Flavin transferase</fullName>
    </alternativeName>
</protein>
<accession>A0A6V8NGN6</accession>
<evidence type="ECO:0000313" key="16">
    <source>
        <dbReference type="Proteomes" id="UP000574717"/>
    </source>
</evidence>
<keyword evidence="11" id="KW-0812">Transmembrane</keyword>
<dbReference type="PANTHER" id="PTHR30040">
    <property type="entry name" value="THIAMINE BIOSYNTHESIS LIPOPROTEIN APBE"/>
    <property type="match status" value="1"/>
</dbReference>
<dbReference type="Gene3D" id="3.10.520.10">
    <property type="entry name" value="ApbE-like domains"/>
    <property type="match status" value="1"/>
</dbReference>
<dbReference type="GO" id="GO:0016740">
    <property type="term" value="F:transferase activity"/>
    <property type="evidence" value="ECO:0007669"/>
    <property type="project" value="UniProtKB-KW"/>
</dbReference>
<dbReference type="EMBL" id="BLSC01000009">
    <property type="protein sequence ID" value="GFP36545.1"/>
    <property type="molecule type" value="Genomic_DNA"/>
</dbReference>
<dbReference type="RefSeq" id="WP_176230881.1">
    <property type="nucleotide sequence ID" value="NZ_BLRU01000074.1"/>
</dbReference>
<evidence type="ECO:0000313" key="12">
    <source>
        <dbReference type="EMBL" id="GFP19418.1"/>
    </source>
</evidence>
<feature type="transmembrane region" description="Helical" evidence="11">
    <location>
        <begin position="77"/>
        <end position="96"/>
    </location>
</feature>
<feature type="transmembrane region" description="Helical" evidence="11">
    <location>
        <begin position="348"/>
        <end position="368"/>
    </location>
</feature>
<dbReference type="AlphaFoldDB" id="A0A6V8NGN6"/>
<evidence type="ECO:0000313" key="14">
    <source>
        <dbReference type="EMBL" id="GFP36545.1"/>
    </source>
</evidence>
<feature type="transmembrane region" description="Helical" evidence="11">
    <location>
        <begin position="12"/>
        <end position="36"/>
    </location>
</feature>
<dbReference type="Proteomes" id="UP000588083">
    <property type="component" value="Unassembled WGS sequence"/>
</dbReference>
<sequence length="719" mass="77661">MAILRNYRGLLRVAGGQVGAATSGAAFWLVMAWILHPVAYGHLSWLISIAMLISAFTVLGWGKTIATYYPKEGRNELLSGSVIIVLAASLLAGAVTSLVLDPAVGLLVIGLSLFSLAVYSDLGEQNYARYMWMWIGVRLASFILAVAIYLWWGMVSGIVAGLAIAYLTFGSRILKHFCINPGMREVRGKMGFALTTLGADVSTGAVNLLDKVLIGLYFGMAMLGFYQLAYRIFLALTILPKILLFYLLPEKSAGRRTTGIEILGILISVGLAGLTFILAPLVIPQLFPDFTESIGAIQIMGLAAIPATIAGIKTSELYSRERARVVLGSHLVALGVGVAGIMSLGKSFGLLGLAVSMLILQITLAASLTFSPRLFSRGAVANKMVVGLASMTLAAVLLLSYLNIQPLQIEIVGNKVRGTGTAMGTFVAITVVHEKTEDAEAAIAEAFEEIKRIERLMSVQDETSEIYALNHSGTDWVELSPEVLHVLTRAQYYSSLSGGAFDITVQPLMDLWMEKTKERGKIPMPDELSEALELVGWNNLIVDGDHSRARFVQYGMEVTLGGIAKGYALDRAVEVLMESGIESALVEIGGDLRAFGSKKWRIALQHPRERGEWLGVIELEDGAIVTSGDYARYFFLGRRRVHHLMDPRTGYPADKSISVTIITNKGIDADALSTAVFVMGPEEGEKLLSSPGIKGLIVAPDGEVIKSESWNFPLVSSRP</sequence>
<dbReference type="EMBL" id="BLRU01000074">
    <property type="protein sequence ID" value="GFP19418.1"/>
    <property type="molecule type" value="Genomic_DNA"/>
</dbReference>
<dbReference type="EMBL" id="BLRZ01000093">
    <property type="protein sequence ID" value="GFP30717.1"/>
    <property type="molecule type" value="Genomic_DNA"/>
</dbReference>
<keyword evidence="7" id="KW-0274">FAD</keyword>
<dbReference type="InterPro" id="IPR003374">
    <property type="entry name" value="ApbE-like_sf"/>
</dbReference>
<comment type="cofactor">
    <cofactor evidence="1">
        <name>Mg(2+)</name>
        <dbReference type="ChEBI" id="CHEBI:18420"/>
    </cofactor>
</comment>
<evidence type="ECO:0000256" key="10">
    <source>
        <dbReference type="ARBA" id="ARBA00048540"/>
    </source>
</evidence>
<evidence type="ECO:0000256" key="4">
    <source>
        <dbReference type="ARBA" id="ARBA00022630"/>
    </source>
</evidence>
<evidence type="ECO:0000256" key="5">
    <source>
        <dbReference type="ARBA" id="ARBA00022679"/>
    </source>
</evidence>
<evidence type="ECO:0000256" key="8">
    <source>
        <dbReference type="ARBA" id="ARBA00022842"/>
    </source>
</evidence>
<dbReference type="SUPFAM" id="SSF143631">
    <property type="entry name" value="ApbE-like"/>
    <property type="match status" value="1"/>
</dbReference>
<keyword evidence="5 12" id="KW-0808">Transferase</keyword>
<feature type="transmembrane region" description="Helical" evidence="11">
    <location>
        <begin position="324"/>
        <end position="342"/>
    </location>
</feature>
<evidence type="ECO:0000256" key="11">
    <source>
        <dbReference type="SAM" id="Phobius"/>
    </source>
</evidence>
<dbReference type="PANTHER" id="PTHR30040:SF2">
    <property type="entry name" value="FAD:PROTEIN FMN TRANSFERASE"/>
    <property type="match status" value="1"/>
</dbReference>
<comment type="catalytic activity">
    <reaction evidence="10">
        <text>L-threonyl-[protein] + FAD = FMN-L-threonyl-[protein] + AMP + H(+)</text>
        <dbReference type="Rhea" id="RHEA:36847"/>
        <dbReference type="Rhea" id="RHEA-COMP:11060"/>
        <dbReference type="Rhea" id="RHEA-COMP:11061"/>
        <dbReference type="ChEBI" id="CHEBI:15378"/>
        <dbReference type="ChEBI" id="CHEBI:30013"/>
        <dbReference type="ChEBI" id="CHEBI:57692"/>
        <dbReference type="ChEBI" id="CHEBI:74257"/>
        <dbReference type="ChEBI" id="CHEBI:456215"/>
        <dbReference type="EC" id="2.7.1.180"/>
    </reaction>
</comment>
<keyword evidence="11" id="KW-1133">Transmembrane helix</keyword>
<evidence type="ECO:0000256" key="3">
    <source>
        <dbReference type="ARBA" id="ARBA00016337"/>
    </source>
</evidence>
<feature type="transmembrane region" description="Helical" evidence="11">
    <location>
        <begin position="260"/>
        <end position="283"/>
    </location>
</feature>
<dbReference type="Proteomes" id="UP000561271">
    <property type="component" value="Unassembled WGS sequence"/>
</dbReference>
<gene>
    <name evidence="12" type="ORF">HKBW3S03_00923</name>
    <name evidence="13" type="ORF">HKBW3S34_01637</name>
    <name evidence="14" type="ORF">HKBW3S44_00228</name>
</gene>
<comment type="caution">
    <text evidence="12">The sequence shown here is derived from an EMBL/GenBank/DDBJ whole genome shotgun (WGS) entry which is preliminary data.</text>
</comment>
<evidence type="ECO:0000313" key="13">
    <source>
        <dbReference type="EMBL" id="GFP30717.1"/>
    </source>
</evidence>
<reference evidence="15 16" key="1">
    <citation type="journal article" date="2020" name="Front. Microbiol.">
        <title>Single-cell genomics of novel Actinobacteria with the Wood-Ljungdahl pathway discovered in a serpentinizing system.</title>
        <authorList>
            <person name="Merino N."/>
            <person name="Kawai M."/>
            <person name="Boyd E.S."/>
            <person name="Colman D.R."/>
            <person name="McGlynn S.E."/>
            <person name="Nealson K.H."/>
            <person name="Kurokawa K."/>
            <person name="Hongoh Y."/>
        </authorList>
    </citation>
    <scope>NUCLEOTIDE SEQUENCE [LARGE SCALE GENOMIC DNA]</scope>
    <source>
        <strain evidence="12 16">S03</strain>
        <strain evidence="13 17">S34</strain>
        <strain evidence="14 15">S44</strain>
    </source>
</reference>
<keyword evidence="4" id="KW-0285">Flavoprotein</keyword>
<feature type="transmembrane region" description="Helical" evidence="11">
    <location>
        <begin position="102"/>
        <end position="119"/>
    </location>
</feature>
<evidence type="ECO:0000256" key="6">
    <source>
        <dbReference type="ARBA" id="ARBA00022723"/>
    </source>
</evidence>
<evidence type="ECO:0000256" key="7">
    <source>
        <dbReference type="ARBA" id="ARBA00022827"/>
    </source>
</evidence>
<evidence type="ECO:0000313" key="15">
    <source>
        <dbReference type="Proteomes" id="UP000561271"/>
    </source>
</evidence>
<feature type="transmembrane region" description="Helical" evidence="11">
    <location>
        <begin position="42"/>
        <end position="65"/>
    </location>
</feature>
<organism evidence="12 16">
    <name type="scientific">Candidatus Hakubella thermalkaliphila</name>
    <dbReference type="NCBI Taxonomy" id="2754717"/>
    <lineage>
        <taxon>Bacteria</taxon>
        <taxon>Bacillati</taxon>
        <taxon>Actinomycetota</taxon>
        <taxon>Actinomycetota incertae sedis</taxon>
        <taxon>Candidatus Hakubellales</taxon>
        <taxon>Candidatus Hakubellaceae</taxon>
        <taxon>Candidatus Hakubella</taxon>
    </lineage>
</organism>
<keyword evidence="8" id="KW-0460">Magnesium</keyword>
<dbReference type="Pfam" id="PF02424">
    <property type="entry name" value="ApbE"/>
    <property type="match status" value="1"/>
</dbReference>
<evidence type="ECO:0000256" key="1">
    <source>
        <dbReference type="ARBA" id="ARBA00001946"/>
    </source>
</evidence>
<feature type="transmembrane region" description="Helical" evidence="11">
    <location>
        <begin position="380"/>
        <end position="402"/>
    </location>
</feature>
<dbReference type="EC" id="2.7.1.180" evidence="2"/>
<name>A0A6V8NGN6_9ACTN</name>
<evidence type="ECO:0000256" key="9">
    <source>
        <dbReference type="ARBA" id="ARBA00031306"/>
    </source>
</evidence>
<feature type="transmembrane region" description="Helical" evidence="11">
    <location>
        <begin position="229"/>
        <end position="248"/>
    </location>
</feature>
<proteinExistence type="predicted"/>
<keyword evidence="6" id="KW-0479">Metal-binding</keyword>
<evidence type="ECO:0000256" key="2">
    <source>
        <dbReference type="ARBA" id="ARBA00011955"/>
    </source>
</evidence>
<keyword evidence="17" id="KW-1185">Reference proteome</keyword>
<dbReference type="GO" id="GO:0046872">
    <property type="term" value="F:metal ion binding"/>
    <property type="evidence" value="ECO:0007669"/>
    <property type="project" value="UniProtKB-KW"/>
</dbReference>
<dbReference type="InterPro" id="IPR024932">
    <property type="entry name" value="ApbE"/>
</dbReference>
<dbReference type="Proteomes" id="UP000574717">
    <property type="component" value="Unassembled WGS sequence"/>
</dbReference>
<evidence type="ECO:0000313" key="17">
    <source>
        <dbReference type="Proteomes" id="UP000588083"/>
    </source>
</evidence>
<keyword evidence="11" id="KW-0472">Membrane</keyword>